<dbReference type="Pfam" id="PF13432">
    <property type="entry name" value="TPR_16"/>
    <property type="match status" value="1"/>
</dbReference>
<dbReference type="Pfam" id="PF12895">
    <property type="entry name" value="ANAPC3"/>
    <property type="match status" value="1"/>
</dbReference>
<dbReference type="GO" id="GO:0045842">
    <property type="term" value="P:positive regulation of mitotic metaphase/anaphase transition"/>
    <property type="evidence" value="ECO:0007669"/>
    <property type="project" value="TreeGrafter"/>
</dbReference>
<dbReference type="PANTHER" id="PTHR12558:SF9">
    <property type="entry name" value="CELL DIVISION CYCLE PROTEIN 16 HOMOLOG"/>
    <property type="match status" value="1"/>
</dbReference>
<feature type="repeat" description="TPR" evidence="7">
    <location>
        <begin position="559"/>
        <end position="592"/>
    </location>
</feature>
<evidence type="ECO:0000256" key="4">
    <source>
        <dbReference type="ARBA" id="ARBA00022786"/>
    </source>
</evidence>
<accession>A0AAV5RE30</accession>
<dbReference type="GO" id="GO:0031145">
    <property type="term" value="P:anaphase-promoting complex-dependent catabolic process"/>
    <property type="evidence" value="ECO:0007669"/>
    <property type="project" value="TreeGrafter"/>
</dbReference>
<dbReference type="PANTHER" id="PTHR12558">
    <property type="entry name" value="CELL DIVISION CYCLE 16,23,27"/>
    <property type="match status" value="1"/>
</dbReference>
<keyword evidence="4" id="KW-0833">Ubl conjugation pathway</keyword>
<comment type="caution">
    <text evidence="9">The sequence shown here is derived from an EMBL/GenBank/DDBJ whole genome shotgun (WGS) entry which is preliminary data.</text>
</comment>
<keyword evidence="1" id="KW-0132">Cell division</keyword>
<evidence type="ECO:0000256" key="1">
    <source>
        <dbReference type="ARBA" id="ARBA00022618"/>
    </source>
</evidence>
<keyword evidence="3" id="KW-0498">Mitosis</keyword>
<dbReference type="SMART" id="SM00028">
    <property type="entry name" value="TPR"/>
    <property type="match status" value="7"/>
</dbReference>
<evidence type="ECO:0000256" key="3">
    <source>
        <dbReference type="ARBA" id="ARBA00022776"/>
    </source>
</evidence>
<organism evidence="9 10">
    <name type="scientific">Starmerella bacillaris</name>
    <name type="common">Yeast</name>
    <name type="synonym">Candida zemplinina</name>
    <dbReference type="NCBI Taxonomy" id="1247836"/>
    <lineage>
        <taxon>Eukaryota</taxon>
        <taxon>Fungi</taxon>
        <taxon>Dikarya</taxon>
        <taxon>Ascomycota</taxon>
        <taxon>Saccharomycotina</taxon>
        <taxon>Dipodascomycetes</taxon>
        <taxon>Dipodascales</taxon>
        <taxon>Trichomonascaceae</taxon>
        <taxon>Starmerella</taxon>
    </lineage>
</organism>
<dbReference type="GO" id="GO:0016567">
    <property type="term" value="P:protein ubiquitination"/>
    <property type="evidence" value="ECO:0007669"/>
    <property type="project" value="TreeGrafter"/>
</dbReference>
<keyword evidence="2" id="KW-0677">Repeat</keyword>
<dbReference type="InterPro" id="IPR019734">
    <property type="entry name" value="TPR_rpt"/>
</dbReference>
<dbReference type="SUPFAM" id="SSF48452">
    <property type="entry name" value="TPR-like"/>
    <property type="match status" value="2"/>
</dbReference>
<evidence type="ECO:0000256" key="2">
    <source>
        <dbReference type="ARBA" id="ARBA00022737"/>
    </source>
</evidence>
<keyword evidence="10" id="KW-1185">Reference proteome</keyword>
<evidence type="ECO:0000313" key="10">
    <source>
        <dbReference type="Proteomes" id="UP001362899"/>
    </source>
</evidence>
<evidence type="ECO:0000313" key="9">
    <source>
        <dbReference type="EMBL" id="GMM49655.1"/>
    </source>
</evidence>
<evidence type="ECO:0000256" key="7">
    <source>
        <dbReference type="PROSITE-ProRule" id="PRU00339"/>
    </source>
</evidence>
<feature type="compositionally biased region" description="Polar residues" evidence="8">
    <location>
        <begin position="113"/>
        <end position="133"/>
    </location>
</feature>
<name>A0AAV5RE30_STABA</name>
<dbReference type="Gene3D" id="1.25.40.10">
    <property type="entry name" value="Tetratricopeptide repeat domain"/>
    <property type="match status" value="1"/>
</dbReference>
<gene>
    <name evidence="9" type="ORF">DASB73_006130</name>
</gene>
<dbReference type="EMBL" id="BTGC01000003">
    <property type="protein sequence ID" value="GMM49655.1"/>
    <property type="molecule type" value="Genomic_DNA"/>
</dbReference>
<feature type="region of interest" description="Disordered" evidence="8">
    <location>
        <begin position="113"/>
        <end position="141"/>
    </location>
</feature>
<dbReference type="Proteomes" id="UP001362899">
    <property type="component" value="Unassembled WGS sequence"/>
</dbReference>
<dbReference type="InterPro" id="IPR011990">
    <property type="entry name" value="TPR-like_helical_dom_sf"/>
</dbReference>
<dbReference type="PROSITE" id="PS50005">
    <property type="entry name" value="TPR"/>
    <property type="match status" value="1"/>
</dbReference>
<keyword evidence="5 7" id="KW-0802">TPR repeat</keyword>
<keyword evidence="6" id="KW-0131">Cell cycle</keyword>
<sequence>MPQIDDLRQWRQSAVESHLYSTAELVGDKVLAMTNHPDDAYWLAQCYYGMGEYLRGAELILKNYFETESLKCRYIAALCYINALELDKAMELLDLDTITNEFDEPMASPYPNSAHSPVLGNFSTHQSGNNPNRSPFLKPSAPSPVVLGSSTPGLGSLPNRKIRSVRTSSLKVPNSNGNRTISGSSRVSLILPELEDDSLPATEINGINVVALLKFLKGKIYTLQAKFTLAKECYIDSLKCDARCFESFNMLITYHSLLPKEEWALLQQLDFSKIGTEFGSCIYALRLSKLSNKPDLMDAVEILKETYQVDDDSCDISLARAEHYFNDGRYADAKVLFEEALNADQYCLRIYPSYVSTLYEMKDYKELYKVAYSLSDMLNSHPVASHAIGMYYMANKRISEARHYFSEASLADPGFVPAWLGFARTFVIESEHEQAITAYTTVSRLFPGFYLSYLCIGMQHLELMNVGVAEKYLLTARQMHPEDPYLLNELGVCHYKQGRFHKALTILELAGSLALRNNGSDEIKTSIDINMAIVLTKLNQLPQAIELFEKSSLSTKLDANTLAAMGLCYIKNGQTDTAITKLTAALTINQSDPVITDLLKYALQQNAKSFSVNSFVEENQKYIKRERMKRMTVDANINEKESHE</sequence>
<reference evidence="9 10" key="1">
    <citation type="journal article" date="2023" name="Elife">
        <title>Identification of key yeast species and microbe-microbe interactions impacting larval growth of Drosophila in the wild.</title>
        <authorList>
            <person name="Mure A."/>
            <person name="Sugiura Y."/>
            <person name="Maeda R."/>
            <person name="Honda K."/>
            <person name="Sakurai N."/>
            <person name="Takahashi Y."/>
            <person name="Watada M."/>
            <person name="Katoh T."/>
            <person name="Gotoh A."/>
            <person name="Gotoh Y."/>
            <person name="Taniguchi I."/>
            <person name="Nakamura K."/>
            <person name="Hayashi T."/>
            <person name="Katayama T."/>
            <person name="Uemura T."/>
            <person name="Hattori Y."/>
        </authorList>
    </citation>
    <scope>NUCLEOTIDE SEQUENCE [LARGE SCALE GENOMIC DNA]</scope>
    <source>
        <strain evidence="9 10">SB-73</strain>
    </source>
</reference>
<dbReference type="GO" id="GO:0005737">
    <property type="term" value="C:cytoplasm"/>
    <property type="evidence" value="ECO:0007669"/>
    <property type="project" value="TreeGrafter"/>
</dbReference>
<evidence type="ECO:0000256" key="5">
    <source>
        <dbReference type="ARBA" id="ARBA00022803"/>
    </source>
</evidence>
<dbReference type="GO" id="GO:0051301">
    <property type="term" value="P:cell division"/>
    <property type="evidence" value="ECO:0007669"/>
    <property type="project" value="UniProtKB-KW"/>
</dbReference>
<evidence type="ECO:0000256" key="8">
    <source>
        <dbReference type="SAM" id="MobiDB-lite"/>
    </source>
</evidence>
<dbReference type="AlphaFoldDB" id="A0AAV5RE30"/>
<evidence type="ECO:0000256" key="6">
    <source>
        <dbReference type="ARBA" id="ARBA00023306"/>
    </source>
</evidence>
<proteinExistence type="predicted"/>
<dbReference type="GO" id="GO:0005680">
    <property type="term" value="C:anaphase-promoting complex"/>
    <property type="evidence" value="ECO:0007669"/>
    <property type="project" value="TreeGrafter"/>
</dbReference>
<protein>
    <submittedName>
        <fullName evidence="9">Anaphase promoting complex subunit</fullName>
    </submittedName>
</protein>